<protein>
    <recommendedName>
        <fullName evidence="3">GIY-YIG domain-containing protein</fullName>
    </recommendedName>
</protein>
<dbReference type="Proteomes" id="UP000238701">
    <property type="component" value="Unassembled WGS sequence"/>
</dbReference>
<proteinExistence type="predicted"/>
<accession>A0A2U3L0F9</accession>
<evidence type="ECO:0008006" key="3">
    <source>
        <dbReference type="Google" id="ProtNLM"/>
    </source>
</evidence>
<dbReference type="SUPFAM" id="SSF82771">
    <property type="entry name" value="GIY-YIG endonuclease"/>
    <property type="match status" value="1"/>
</dbReference>
<organism evidence="1 2">
    <name type="scientific">Candidatus Sulfotelmatobacter kueseliae</name>
    <dbReference type="NCBI Taxonomy" id="2042962"/>
    <lineage>
        <taxon>Bacteria</taxon>
        <taxon>Pseudomonadati</taxon>
        <taxon>Acidobacteriota</taxon>
        <taxon>Terriglobia</taxon>
        <taxon>Terriglobales</taxon>
        <taxon>Candidatus Korobacteraceae</taxon>
        <taxon>Candidatus Sulfotelmatobacter</taxon>
    </lineage>
</organism>
<dbReference type="InterPro" id="IPR035901">
    <property type="entry name" value="GIY-YIG_endonuc_sf"/>
</dbReference>
<dbReference type="EMBL" id="OMOD01000154">
    <property type="protein sequence ID" value="SPF45330.1"/>
    <property type="molecule type" value="Genomic_DNA"/>
</dbReference>
<gene>
    <name evidence="1" type="ORF">SBA1_590013</name>
</gene>
<reference evidence="2" key="1">
    <citation type="submission" date="2018-02" db="EMBL/GenBank/DDBJ databases">
        <authorList>
            <person name="Hausmann B."/>
        </authorList>
    </citation>
    <scope>NUCLEOTIDE SEQUENCE [LARGE SCALE GENOMIC DNA]</scope>
    <source>
        <strain evidence="2">Peat soil MAG SbA1</strain>
    </source>
</reference>
<name>A0A2U3L0F9_9BACT</name>
<evidence type="ECO:0000313" key="1">
    <source>
        <dbReference type="EMBL" id="SPF45330.1"/>
    </source>
</evidence>
<dbReference type="Gene3D" id="3.40.1440.10">
    <property type="entry name" value="GIY-YIG endonuclease"/>
    <property type="match status" value="1"/>
</dbReference>
<evidence type="ECO:0000313" key="2">
    <source>
        <dbReference type="Proteomes" id="UP000238701"/>
    </source>
</evidence>
<sequence>MHFPDPKTYFVYIMSNRSKTLCTGVTNNLIRRVRKEWFEHHQLEPRRSA</sequence>
<dbReference type="AlphaFoldDB" id="A0A2U3L0F9"/>